<evidence type="ECO:0000313" key="2">
    <source>
        <dbReference type="Proteomes" id="UP001519291"/>
    </source>
</evidence>
<accession>A0ABS4XYE0</accession>
<comment type="caution">
    <text evidence="1">The sequence shown here is derived from an EMBL/GenBank/DDBJ whole genome shotgun (WGS) entry which is preliminary data.</text>
</comment>
<keyword evidence="2" id="KW-1185">Reference proteome</keyword>
<dbReference type="RefSeq" id="WP_281066566.1">
    <property type="nucleotide sequence ID" value="NZ_JAGIOH010000001.1"/>
</dbReference>
<evidence type="ECO:0000313" key="1">
    <source>
        <dbReference type="EMBL" id="MBP2400723.1"/>
    </source>
</evidence>
<organism evidence="1 2">
    <name type="scientific">Streptomyces syringium</name>
    <dbReference type="NCBI Taxonomy" id="76729"/>
    <lineage>
        <taxon>Bacteria</taxon>
        <taxon>Bacillati</taxon>
        <taxon>Actinomycetota</taxon>
        <taxon>Actinomycetes</taxon>
        <taxon>Kitasatosporales</taxon>
        <taxon>Streptomycetaceae</taxon>
        <taxon>Streptomyces</taxon>
    </lineage>
</organism>
<name>A0ABS4XYE0_9ACTN</name>
<dbReference type="GeneID" id="91573459"/>
<sequence>MAAFDDTGYALGARISYYRNLDHDAKPAAFRPSTAPHWTSGA</sequence>
<proteinExistence type="predicted"/>
<gene>
    <name evidence="1" type="ORF">JO379_000192</name>
</gene>
<reference evidence="1 2" key="1">
    <citation type="submission" date="2021-03" db="EMBL/GenBank/DDBJ databases">
        <title>Sequencing the genomes of 1000 actinobacteria strains.</title>
        <authorList>
            <person name="Klenk H.-P."/>
        </authorList>
    </citation>
    <scope>NUCLEOTIDE SEQUENCE [LARGE SCALE GENOMIC DNA]</scope>
    <source>
        <strain evidence="1 2">DSM 41480</strain>
    </source>
</reference>
<protein>
    <submittedName>
        <fullName evidence="1">Uncharacterized protein</fullName>
    </submittedName>
</protein>
<dbReference type="EMBL" id="JAGIOH010000001">
    <property type="protein sequence ID" value="MBP2400723.1"/>
    <property type="molecule type" value="Genomic_DNA"/>
</dbReference>
<dbReference type="Proteomes" id="UP001519291">
    <property type="component" value="Unassembled WGS sequence"/>
</dbReference>